<dbReference type="AlphaFoldDB" id="A0A9D2NF62"/>
<reference evidence="3" key="2">
    <citation type="submission" date="2021-04" db="EMBL/GenBank/DDBJ databases">
        <authorList>
            <person name="Gilroy R."/>
        </authorList>
    </citation>
    <scope>NUCLEOTIDE SEQUENCE</scope>
    <source>
        <strain evidence="3">USAMLcec2-132</strain>
    </source>
</reference>
<dbReference type="InterPro" id="IPR050769">
    <property type="entry name" value="NAT_camello-type"/>
</dbReference>
<dbReference type="PANTHER" id="PTHR13947">
    <property type="entry name" value="GNAT FAMILY N-ACETYLTRANSFERASE"/>
    <property type="match status" value="1"/>
</dbReference>
<dbReference type="CDD" id="cd04301">
    <property type="entry name" value="NAT_SF"/>
    <property type="match status" value="1"/>
</dbReference>
<dbReference type="InterPro" id="IPR000182">
    <property type="entry name" value="GNAT_dom"/>
</dbReference>
<sequence length="133" mass="15333">MTDKIICSSEADSSYIHRRLQEYNARYMRETGDFNFHIEENGKIIGGIVAEGLGDALEVAFLYVDDQHRGKGIGRRLLAHVEELARQNGFRRILLNTYSFQAPEFYKKLGYTEILKLSPAFDSFSQSFFLKEL</sequence>
<dbReference type="Gene3D" id="3.40.630.30">
    <property type="match status" value="1"/>
</dbReference>
<proteinExistence type="predicted"/>
<protein>
    <submittedName>
        <fullName evidence="3">GNAT family N-acetyltransferase</fullName>
    </submittedName>
</protein>
<evidence type="ECO:0000313" key="4">
    <source>
        <dbReference type="Proteomes" id="UP000823891"/>
    </source>
</evidence>
<reference evidence="3" key="1">
    <citation type="journal article" date="2021" name="PeerJ">
        <title>Extensive microbial diversity within the chicken gut microbiome revealed by metagenomics and culture.</title>
        <authorList>
            <person name="Gilroy R."/>
            <person name="Ravi A."/>
            <person name="Getino M."/>
            <person name="Pursley I."/>
            <person name="Horton D.L."/>
            <person name="Alikhan N.F."/>
            <person name="Baker D."/>
            <person name="Gharbi K."/>
            <person name="Hall N."/>
            <person name="Watson M."/>
            <person name="Adriaenssens E.M."/>
            <person name="Foster-Nyarko E."/>
            <person name="Jarju S."/>
            <person name="Secka A."/>
            <person name="Antonio M."/>
            <person name="Oren A."/>
            <person name="Chaudhuri R.R."/>
            <person name="La Ragione R."/>
            <person name="Hildebrand F."/>
            <person name="Pallen M.J."/>
        </authorList>
    </citation>
    <scope>NUCLEOTIDE SEQUENCE</scope>
    <source>
        <strain evidence="3">USAMLcec2-132</strain>
    </source>
</reference>
<name>A0A9D2NF62_9FIRM</name>
<keyword evidence="1" id="KW-0808">Transferase</keyword>
<organism evidence="3 4">
    <name type="scientific">Candidatus Eisenbergiella merdavium</name>
    <dbReference type="NCBI Taxonomy" id="2838551"/>
    <lineage>
        <taxon>Bacteria</taxon>
        <taxon>Bacillati</taxon>
        <taxon>Bacillota</taxon>
        <taxon>Clostridia</taxon>
        <taxon>Lachnospirales</taxon>
        <taxon>Lachnospiraceae</taxon>
        <taxon>Eisenbergiella</taxon>
    </lineage>
</organism>
<evidence type="ECO:0000313" key="3">
    <source>
        <dbReference type="EMBL" id="HJC24033.1"/>
    </source>
</evidence>
<feature type="domain" description="N-acetyltransferase" evidence="2">
    <location>
        <begin position="1"/>
        <end position="133"/>
    </location>
</feature>
<dbReference type="EMBL" id="DWWS01000036">
    <property type="protein sequence ID" value="HJC24033.1"/>
    <property type="molecule type" value="Genomic_DNA"/>
</dbReference>
<dbReference type="PROSITE" id="PS51186">
    <property type="entry name" value="GNAT"/>
    <property type="match status" value="1"/>
</dbReference>
<dbReference type="GO" id="GO:0008080">
    <property type="term" value="F:N-acetyltransferase activity"/>
    <property type="evidence" value="ECO:0007669"/>
    <property type="project" value="InterPro"/>
</dbReference>
<comment type="caution">
    <text evidence="3">The sequence shown here is derived from an EMBL/GenBank/DDBJ whole genome shotgun (WGS) entry which is preliminary data.</text>
</comment>
<gene>
    <name evidence="3" type="ORF">H9761_10045</name>
</gene>
<dbReference type="Proteomes" id="UP000823891">
    <property type="component" value="Unassembled WGS sequence"/>
</dbReference>
<evidence type="ECO:0000256" key="1">
    <source>
        <dbReference type="ARBA" id="ARBA00022679"/>
    </source>
</evidence>
<accession>A0A9D2NF62</accession>
<dbReference type="SUPFAM" id="SSF55729">
    <property type="entry name" value="Acyl-CoA N-acyltransferases (Nat)"/>
    <property type="match status" value="1"/>
</dbReference>
<dbReference type="InterPro" id="IPR016181">
    <property type="entry name" value="Acyl_CoA_acyltransferase"/>
</dbReference>
<dbReference type="Pfam" id="PF00583">
    <property type="entry name" value="Acetyltransf_1"/>
    <property type="match status" value="1"/>
</dbReference>
<evidence type="ECO:0000259" key="2">
    <source>
        <dbReference type="PROSITE" id="PS51186"/>
    </source>
</evidence>
<dbReference type="PANTHER" id="PTHR13947:SF37">
    <property type="entry name" value="LD18367P"/>
    <property type="match status" value="1"/>
</dbReference>